<evidence type="ECO:0000256" key="1">
    <source>
        <dbReference type="ARBA" id="ARBA00006484"/>
    </source>
</evidence>
<keyword evidence="3" id="KW-0560">Oxidoreductase</keyword>
<gene>
    <name evidence="5" type="ORF">HJC23_001816</name>
</gene>
<comment type="caution">
    <text evidence="5">The sequence shown here is derived from an EMBL/GenBank/DDBJ whole genome shotgun (WGS) entry which is preliminary data.</text>
</comment>
<accession>A0ABD3PHH7</accession>
<dbReference type="PANTHER" id="PTHR43963">
    <property type="entry name" value="CARBONYL REDUCTASE 1-RELATED"/>
    <property type="match status" value="1"/>
</dbReference>
<evidence type="ECO:0000256" key="3">
    <source>
        <dbReference type="ARBA" id="ARBA00023002"/>
    </source>
</evidence>
<evidence type="ECO:0000313" key="6">
    <source>
        <dbReference type="Proteomes" id="UP001516023"/>
    </source>
</evidence>
<dbReference type="PANTHER" id="PTHR43963:SF6">
    <property type="entry name" value="CHAIN DEHYDROGENASE FAMILY PROTEIN, PUTATIVE (AFU_ORTHOLOGUE AFUA_3G15350)-RELATED"/>
    <property type="match status" value="1"/>
</dbReference>
<reference evidence="5 6" key="1">
    <citation type="journal article" date="2020" name="G3 (Bethesda)">
        <title>Improved Reference Genome for Cyclotella cryptica CCMP332, a Model for Cell Wall Morphogenesis, Salinity Adaptation, and Lipid Production in Diatoms (Bacillariophyta).</title>
        <authorList>
            <person name="Roberts W.R."/>
            <person name="Downey K.M."/>
            <person name="Ruck E.C."/>
            <person name="Traller J.C."/>
            <person name="Alverson A.J."/>
        </authorList>
    </citation>
    <scope>NUCLEOTIDE SEQUENCE [LARGE SCALE GENOMIC DNA]</scope>
    <source>
        <strain evidence="5 6">CCMP332</strain>
    </source>
</reference>
<dbReference type="Proteomes" id="UP001516023">
    <property type="component" value="Unassembled WGS sequence"/>
</dbReference>
<dbReference type="InterPro" id="IPR036291">
    <property type="entry name" value="NAD(P)-bd_dom_sf"/>
</dbReference>
<comment type="similarity">
    <text evidence="1 4">Belongs to the short-chain dehydrogenases/reductases (SDR) family.</text>
</comment>
<evidence type="ECO:0000256" key="2">
    <source>
        <dbReference type="ARBA" id="ARBA00022857"/>
    </source>
</evidence>
<organism evidence="5 6">
    <name type="scientific">Cyclotella cryptica</name>
    <dbReference type="NCBI Taxonomy" id="29204"/>
    <lineage>
        <taxon>Eukaryota</taxon>
        <taxon>Sar</taxon>
        <taxon>Stramenopiles</taxon>
        <taxon>Ochrophyta</taxon>
        <taxon>Bacillariophyta</taxon>
        <taxon>Coscinodiscophyceae</taxon>
        <taxon>Thalassiosirophycidae</taxon>
        <taxon>Stephanodiscales</taxon>
        <taxon>Stephanodiscaceae</taxon>
        <taxon>Cyclotella</taxon>
    </lineage>
</organism>
<keyword evidence="6" id="KW-1185">Reference proteome</keyword>
<evidence type="ECO:0000313" key="5">
    <source>
        <dbReference type="EMBL" id="KAL3787419.1"/>
    </source>
</evidence>
<keyword evidence="2" id="KW-0521">NADP</keyword>
<sequence>MIPPAAAVLAAQTASAASRIALVTGANKGIGFYIALQLAMSGLFGRVILGCRDATRGEAAVSQIESHLSAMKPQSSASSTCVSFLPLTLGETQSHRALRETLEEQYGKLDVLVNNAAMAFKGADPTPHEEQCKPTLDVNFRGTVVLTEELLPLIRRGDDARIVNVASMAGRLSQIVSTDLRSKLSSPDLSMSSLQEYVDQYEKDVVDGTYRQKGWGGSNYGMSKLAVIAATRVWARDEAANGVKVNCCCPGYCDTDMTSHKGPRPPEEGAKNAVIPATMENVPTGQFFQNYEISDWLTS</sequence>
<dbReference type="InterPro" id="IPR002347">
    <property type="entry name" value="SDR_fam"/>
</dbReference>
<dbReference type="PRINTS" id="PR00081">
    <property type="entry name" value="GDHRDH"/>
</dbReference>
<evidence type="ECO:0000256" key="4">
    <source>
        <dbReference type="RuleBase" id="RU000363"/>
    </source>
</evidence>
<protein>
    <submittedName>
        <fullName evidence="5">Uncharacterized protein</fullName>
    </submittedName>
</protein>
<dbReference type="Gene3D" id="3.40.50.720">
    <property type="entry name" value="NAD(P)-binding Rossmann-like Domain"/>
    <property type="match status" value="1"/>
</dbReference>
<name>A0ABD3PHH7_9STRA</name>
<proteinExistence type="inferred from homology"/>
<dbReference type="GO" id="GO:0016491">
    <property type="term" value="F:oxidoreductase activity"/>
    <property type="evidence" value="ECO:0007669"/>
    <property type="project" value="UniProtKB-KW"/>
</dbReference>
<dbReference type="Pfam" id="PF00106">
    <property type="entry name" value="adh_short"/>
    <property type="match status" value="2"/>
</dbReference>
<dbReference type="EMBL" id="JABMIG020000175">
    <property type="protein sequence ID" value="KAL3787419.1"/>
    <property type="molecule type" value="Genomic_DNA"/>
</dbReference>
<dbReference type="AlphaFoldDB" id="A0ABD3PHH7"/>
<dbReference type="PRINTS" id="PR00080">
    <property type="entry name" value="SDRFAMILY"/>
</dbReference>
<dbReference type="SUPFAM" id="SSF51735">
    <property type="entry name" value="NAD(P)-binding Rossmann-fold domains"/>
    <property type="match status" value="1"/>
</dbReference>